<dbReference type="SMART" id="SM00530">
    <property type="entry name" value="HTH_XRE"/>
    <property type="match status" value="1"/>
</dbReference>
<gene>
    <name evidence="2" type="ORF">AB0L16_32300</name>
</gene>
<sequence length="268" mass="29811">MGTELRRLRESAGKTARAAGELLGTDQAKMSMIEAGRRGISEERIRKLAGFYACDDPALIDALCGIARERRGQFWWDAYRDALPASSLDVAELEHHATYVRTVQMLVVLGIFQTRDYARAIFGNGLPVNELEALVEFRTRRRMVLNRAEPVPYKAIVHEAALRMRYGGRRVAKGQLGALLEAADWPSVTLRVIPFEVEEITGHAQSVFYAGGAVPQLDTVHIDSPFGGGFLDALPQLVQYRELMNVIEDTALSPGESRDLINQIAREM</sequence>
<evidence type="ECO:0000313" key="3">
    <source>
        <dbReference type="Proteomes" id="UP001552594"/>
    </source>
</evidence>
<dbReference type="PROSITE" id="PS50943">
    <property type="entry name" value="HTH_CROC1"/>
    <property type="match status" value="1"/>
</dbReference>
<accession>A0ABV3K7C7</accession>
<organism evidence="2 3">
    <name type="scientific">Streptomyces orinoci</name>
    <name type="common">Streptoverticillium orinoci</name>
    <dbReference type="NCBI Taxonomy" id="67339"/>
    <lineage>
        <taxon>Bacteria</taxon>
        <taxon>Bacillati</taxon>
        <taxon>Actinomycetota</taxon>
        <taxon>Actinomycetes</taxon>
        <taxon>Kitasatosporales</taxon>
        <taxon>Streptomycetaceae</taxon>
        <taxon>Streptomyces</taxon>
    </lineage>
</organism>
<keyword evidence="3" id="KW-1185">Reference proteome</keyword>
<comment type="caution">
    <text evidence="2">The sequence shown here is derived from an EMBL/GenBank/DDBJ whole genome shotgun (WGS) entry which is preliminary data.</text>
</comment>
<dbReference type="Pfam" id="PF19054">
    <property type="entry name" value="DUF5753"/>
    <property type="match status" value="1"/>
</dbReference>
<reference evidence="2 3" key="1">
    <citation type="submission" date="2024-06" db="EMBL/GenBank/DDBJ databases">
        <title>The Natural Products Discovery Center: Release of the First 8490 Sequenced Strains for Exploring Actinobacteria Biosynthetic Diversity.</title>
        <authorList>
            <person name="Kalkreuter E."/>
            <person name="Kautsar S.A."/>
            <person name="Yang D."/>
            <person name="Bader C.D."/>
            <person name="Teijaro C.N."/>
            <person name="Fluegel L."/>
            <person name="Davis C.M."/>
            <person name="Simpson J.R."/>
            <person name="Lauterbach L."/>
            <person name="Steele A.D."/>
            <person name="Gui C."/>
            <person name="Meng S."/>
            <person name="Li G."/>
            <person name="Viehrig K."/>
            <person name="Ye F."/>
            <person name="Su P."/>
            <person name="Kiefer A.F."/>
            <person name="Nichols A."/>
            <person name="Cepeda A.J."/>
            <person name="Yan W."/>
            <person name="Fan B."/>
            <person name="Jiang Y."/>
            <person name="Adhikari A."/>
            <person name="Zheng C.-J."/>
            <person name="Schuster L."/>
            <person name="Cowan T.M."/>
            <person name="Smanski M.J."/>
            <person name="Chevrette M.G."/>
            <person name="De Carvalho L.P.S."/>
            <person name="Shen B."/>
        </authorList>
    </citation>
    <scope>NUCLEOTIDE SEQUENCE [LARGE SCALE GENOMIC DNA]</scope>
    <source>
        <strain evidence="2 3">NPDC052347</strain>
    </source>
</reference>
<dbReference type="EMBL" id="JBFAUK010000048">
    <property type="protein sequence ID" value="MEV5511044.1"/>
    <property type="molecule type" value="Genomic_DNA"/>
</dbReference>
<proteinExistence type="predicted"/>
<dbReference type="SUPFAM" id="SSF47413">
    <property type="entry name" value="lambda repressor-like DNA-binding domains"/>
    <property type="match status" value="1"/>
</dbReference>
<evidence type="ECO:0000259" key="1">
    <source>
        <dbReference type="PROSITE" id="PS50943"/>
    </source>
</evidence>
<dbReference type="InterPro" id="IPR010982">
    <property type="entry name" value="Lambda_DNA-bd_dom_sf"/>
</dbReference>
<feature type="domain" description="HTH cro/C1-type" evidence="1">
    <location>
        <begin position="5"/>
        <end position="59"/>
    </location>
</feature>
<dbReference type="InterPro" id="IPR001387">
    <property type="entry name" value="Cro/C1-type_HTH"/>
</dbReference>
<protein>
    <submittedName>
        <fullName evidence="2">Helix-turn-helix transcriptional regulator</fullName>
    </submittedName>
</protein>
<dbReference type="InterPro" id="IPR043917">
    <property type="entry name" value="DUF5753"/>
</dbReference>
<name>A0ABV3K7C7_STRON</name>
<dbReference type="Gene3D" id="1.10.260.40">
    <property type="entry name" value="lambda repressor-like DNA-binding domains"/>
    <property type="match status" value="1"/>
</dbReference>
<dbReference type="Pfam" id="PF13560">
    <property type="entry name" value="HTH_31"/>
    <property type="match status" value="1"/>
</dbReference>
<dbReference type="Proteomes" id="UP001552594">
    <property type="component" value="Unassembled WGS sequence"/>
</dbReference>
<evidence type="ECO:0000313" key="2">
    <source>
        <dbReference type="EMBL" id="MEV5511044.1"/>
    </source>
</evidence>
<dbReference type="CDD" id="cd00093">
    <property type="entry name" value="HTH_XRE"/>
    <property type="match status" value="1"/>
</dbReference>
<dbReference type="RefSeq" id="WP_364855505.1">
    <property type="nucleotide sequence ID" value="NZ_JBFAUK010000048.1"/>
</dbReference>